<dbReference type="SUPFAM" id="SSF54862">
    <property type="entry name" value="4Fe-4S ferredoxins"/>
    <property type="match status" value="1"/>
</dbReference>
<feature type="domain" description="PAS" evidence="5">
    <location>
        <begin position="403"/>
        <end position="458"/>
    </location>
</feature>
<dbReference type="InterPro" id="IPR013767">
    <property type="entry name" value="PAS_fold"/>
</dbReference>
<accession>A0A9D2AVH7</accession>
<dbReference type="SUPFAM" id="SSF55785">
    <property type="entry name" value="PYP-like sensor domain (PAS domain)"/>
    <property type="match status" value="1"/>
</dbReference>
<keyword evidence="1" id="KW-0004">4Fe-4S</keyword>
<dbReference type="GO" id="GO:0006355">
    <property type="term" value="P:regulation of DNA-templated transcription"/>
    <property type="evidence" value="ECO:0007669"/>
    <property type="project" value="InterPro"/>
</dbReference>
<dbReference type="AlphaFoldDB" id="A0A9D2AVH7"/>
<feature type="domain" description="4Fe-4S ferredoxin-type" evidence="6">
    <location>
        <begin position="3"/>
        <end position="31"/>
    </location>
</feature>
<dbReference type="Pfam" id="PF04060">
    <property type="entry name" value="FeS"/>
    <property type="match status" value="1"/>
</dbReference>
<evidence type="ECO:0000259" key="5">
    <source>
        <dbReference type="PROSITE" id="PS50112"/>
    </source>
</evidence>
<dbReference type="PROSITE" id="PS51656">
    <property type="entry name" value="4FE4S"/>
    <property type="match status" value="1"/>
</dbReference>
<dbReference type="Gene3D" id="3.30.450.20">
    <property type="entry name" value="PAS domain"/>
    <property type="match status" value="1"/>
</dbReference>
<dbReference type="PANTHER" id="PTHR11615">
    <property type="entry name" value="NITRATE, FORMATE, IRON DEHYDROGENASE"/>
    <property type="match status" value="1"/>
</dbReference>
<comment type="caution">
    <text evidence="8">The sequence shown here is derived from an EMBL/GenBank/DDBJ whole genome shotgun (WGS) entry which is preliminary data.</text>
</comment>
<feature type="domain" description="4Fe-4S ferredoxin-type" evidence="6">
    <location>
        <begin position="32"/>
        <end position="61"/>
    </location>
</feature>
<organism evidence="8 9">
    <name type="scientific">Candidatus Borkfalkia faecavium</name>
    <dbReference type="NCBI Taxonomy" id="2838508"/>
    <lineage>
        <taxon>Bacteria</taxon>
        <taxon>Bacillati</taxon>
        <taxon>Bacillota</taxon>
        <taxon>Clostridia</taxon>
        <taxon>Christensenellales</taxon>
        <taxon>Christensenellaceae</taxon>
        <taxon>Candidatus Borkfalkia</taxon>
    </lineage>
</organism>
<gene>
    <name evidence="8" type="ORF">H9851_05065</name>
</gene>
<evidence type="ECO:0000313" key="8">
    <source>
        <dbReference type="EMBL" id="HIX50634.1"/>
    </source>
</evidence>
<evidence type="ECO:0000256" key="4">
    <source>
        <dbReference type="ARBA" id="ARBA00023014"/>
    </source>
</evidence>
<reference evidence="8" key="1">
    <citation type="journal article" date="2021" name="PeerJ">
        <title>Extensive microbial diversity within the chicken gut microbiome revealed by metagenomics and culture.</title>
        <authorList>
            <person name="Gilroy R."/>
            <person name="Ravi A."/>
            <person name="Getino M."/>
            <person name="Pursley I."/>
            <person name="Horton D.L."/>
            <person name="Alikhan N.F."/>
            <person name="Baker D."/>
            <person name="Gharbi K."/>
            <person name="Hall N."/>
            <person name="Watson M."/>
            <person name="Adriaenssens E.M."/>
            <person name="Foster-Nyarko E."/>
            <person name="Jarju S."/>
            <person name="Secka A."/>
            <person name="Antonio M."/>
            <person name="Oren A."/>
            <person name="Chaudhuri R.R."/>
            <person name="La Ragione R."/>
            <person name="Hildebrand F."/>
            <person name="Pallen M.J."/>
        </authorList>
    </citation>
    <scope>NUCLEOTIDE SEQUENCE</scope>
    <source>
        <strain evidence="8">2189</strain>
    </source>
</reference>
<dbReference type="CDD" id="cd00130">
    <property type="entry name" value="PAS"/>
    <property type="match status" value="1"/>
</dbReference>
<dbReference type="PROSITE" id="PS51379">
    <property type="entry name" value="4FE4S_FER_2"/>
    <property type="match status" value="2"/>
</dbReference>
<dbReference type="Pfam" id="PF00989">
    <property type="entry name" value="PAS"/>
    <property type="match status" value="1"/>
</dbReference>
<dbReference type="Pfam" id="PF02906">
    <property type="entry name" value="Fe_hyd_lg_C"/>
    <property type="match status" value="1"/>
</dbReference>
<proteinExistence type="predicted"/>
<dbReference type="Gene3D" id="3.30.70.20">
    <property type="match status" value="1"/>
</dbReference>
<dbReference type="GO" id="GO:0051539">
    <property type="term" value="F:4 iron, 4 sulfur cluster binding"/>
    <property type="evidence" value="ECO:0007669"/>
    <property type="project" value="UniProtKB-KW"/>
</dbReference>
<keyword evidence="4" id="KW-0411">Iron-sulfur</keyword>
<dbReference type="InterPro" id="IPR017900">
    <property type="entry name" value="4Fe4S_Fe_S_CS"/>
</dbReference>
<dbReference type="InterPro" id="IPR035965">
    <property type="entry name" value="PAS-like_dom_sf"/>
</dbReference>
<dbReference type="InterPro" id="IPR050340">
    <property type="entry name" value="Cytosolic_Fe-S_CAF"/>
</dbReference>
<evidence type="ECO:0000313" key="9">
    <source>
        <dbReference type="Proteomes" id="UP000886847"/>
    </source>
</evidence>
<dbReference type="PROSITE" id="PS50112">
    <property type="entry name" value="PAS"/>
    <property type="match status" value="1"/>
</dbReference>
<evidence type="ECO:0000256" key="3">
    <source>
        <dbReference type="ARBA" id="ARBA00023004"/>
    </source>
</evidence>
<feature type="domain" description="4Fe-4S" evidence="7">
    <location>
        <begin position="351"/>
        <end position="412"/>
    </location>
</feature>
<evidence type="ECO:0000259" key="6">
    <source>
        <dbReference type="PROSITE" id="PS51379"/>
    </source>
</evidence>
<dbReference type="EMBL" id="DXEW01000026">
    <property type="protein sequence ID" value="HIX50634.1"/>
    <property type="molecule type" value="Genomic_DNA"/>
</dbReference>
<keyword evidence="2" id="KW-0479">Metal-binding</keyword>
<dbReference type="InterPro" id="IPR009016">
    <property type="entry name" value="Fe_hydrogenase"/>
</dbReference>
<keyword evidence="3" id="KW-0408">Iron</keyword>
<dbReference type="NCBIfam" id="TIGR00229">
    <property type="entry name" value="sensory_box"/>
    <property type="match status" value="1"/>
</dbReference>
<dbReference type="Pfam" id="PF12838">
    <property type="entry name" value="Fer4_7"/>
    <property type="match status" value="1"/>
</dbReference>
<dbReference type="InterPro" id="IPR007202">
    <property type="entry name" value="4Fe-4S_dom"/>
</dbReference>
<dbReference type="SUPFAM" id="SSF53920">
    <property type="entry name" value="Fe-only hydrogenase"/>
    <property type="match status" value="1"/>
</dbReference>
<evidence type="ECO:0000256" key="1">
    <source>
        <dbReference type="ARBA" id="ARBA00022485"/>
    </source>
</evidence>
<reference evidence="8" key="2">
    <citation type="submission" date="2021-04" db="EMBL/GenBank/DDBJ databases">
        <authorList>
            <person name="Gilroy R."/>
        </authorList>
    </citation>
    <scope>NUCLEOTIDE SEQUENCE</scope>
    <source>
        <strain evidence="8">2189</strain>
    </source>
</reference>
<dbReference type="Gene3D" id="1.10.15.40">
    <property type="entry name" value="Electron transport complex subunit B, putative Fe-S cluster"/>
    <property type="match status" value="1"/>
</dbReference>
<dbReference type="InterPro" id="IPR004108">
    <property type="entry name" value="Fe_hydrogenase_lsu_C"/>
</dbReference>
<dbReference type="SMART" id="SM00091">
    <property type="entry name" value="PAS"/>
    <property type="match status" value="1"/>
</dbReference>
<dbReference type="InterPro" id="IPR000014">
    <property type="entry name" value="PAS"/>
</dbReference>
<protein>
    <submittedName>
        <fullName evidence="8">4Fe-4S binding protein</fullName>
    </submittedName>
</protein>
<sequence>MIQYLEFKDARCKDCYKCLRECPVKAIKVVDHHAKIIESRCILCGHCTKVCPQNAKSVHSERAEVEKLLAEGKVVASVAPSFVSSFNLQDFNVMRLALGRLGFADAEETSVGAREVTEQYRRLLEGGTYKNFITSCCPAVNTMIELYYPKALSYLAPVDSPMVAHAKMLRKKDPDAKVVFIGPCIAKKREARESGVVDAVLTFEDLAAMFADKGIAPEEIARLPFKAGGGVNRAKYYPISRGIIKSFEKYIDGYEFVAVDGAERCKEVLENIESLSGMFIEINSCDAACVNGPCSLSLKAGALRANADIRRYVQKDMQEHAAAPYEPVTDIDFTCVHERRRTEDFIPTDRQIREILAKTGKTKPEDMLNCGACGYNTCMEKAWAVANGYANIDMCVPFMRERAESMSYEIIQTSPNGIVLLDNDLNILEINGKAKELLGIRDHDIKGKGIFHYFNPTDFVIAQSENKSIHNKKVFLEKTGSYIELTIIVLKDNKGTYAVMKDITQETKSSEQLDKVKLETLATTDEVIKKQMRVAQEIASLLGETTAETKVALLKLKKTLQESGEGK</sequence>
<dbReference type="PROSITE" id="PS00198">
    <property type="entry name" value="4FE4S_FER_1"/>
    <property type="match status" value="1"/>
</dbReference>
<dbReference type="GO" id="GO:0046872">
    <property type="term" value="F:metal ion binding"/>
    <property type="evidence" value="ECO:0007669"/>
    <property type="project" value="UniProtKB-KW"/>
</dbReference>
<dbReference type="InterPro" id="IPR017896">
    <property type="entry name" value="4Fe4S_Fe-S-bd"/>
</dbReference>
<name>A0A9D2AVH7_9FIRM</name>
<dbReference type="Gene3D" id="3.40.950.10">
    <property type="entry name" value="Fe-only Hydrogenase (Larger Subunit), Chain L, domain 3"/>
    <property type="match status" value="1"/>
</dbReference>
<evidence type="ECO:0000259" key="7">
    <source>
        <dbReference type="PROSITE" id="PS51656"/>
    </source>
</evidence>
<dbReference type="Proteomes" id="UP000886847">
    <property type="component" value="Unassembled WGS sequence"/>
</dbReference>
<evidence type="ECO:0000256" key="2">
    <source>
        <dbReference type="ARBA" id="ARBA00022723"/>
    </source>
</evidence>